<protein>
    <submittedName>
        <fullName evidence="1">Uncharacterized protein</fullName>
    </submittedName>
</protein>
<name>A0ABW9HMS2_9ACTN</name>
<dbReference type="RefSeq" id="WP_409121207.1">
    <property type="nucleotide sequence ID" value="NZ_JBJVNI010000005.1"/>
</dbReference>
<reference evidence="1 2" key="1">
    <citation type="submission" date="2024-12" db="EMBL/GenBank/DDBJ databases">
        <title>Forecasting of Potato common scab and diversities of Pathogenic streptomyces spp. in china.</title>
        <authorList>
            <person name="Handique U."/>
            <person name="Wu J."/>
        </authorList>
    </citation>
    <scope>NUCLEOTIDE SEQUENCE [LARGE SCALE GENOMIC DNA]</scope>
    <source>
        <strain evidence="1 2">ZRIMU1530</strain>
    </source>
</reference>
<dbReference type="Proteomes" id="UP001631957">
    <property type="component" value="Unassembled WGS sequence"/>
</dbReference>
<proteinExistence type="predicted"/>
<dbReference type="EMBL" id="JBJVNI010000005">
    <property type="protein sequence ID" value="MFM9609370.1"/>
    <property type="molecule type" value="Genomic_DNA"/>
</dbReference>
<accession>A0ABW9HMS2</accession>
<comment type="caution">
    <text evidence="1">The sequence shown here is derived from an EMBL/GenBank/DDBJ whole genome shotgun (WGS) entry which is preliminary data.</text>
</comment>
<organism evidence="1 2">
    <name type="scientific">Streptomyces niveiscabiei</name>
    <dbReference type="NCBI Taxonomy" id="164115"/>
    <lineage>
        <taxon>Bacteria</taxon>
        <taxon>Bacillati</taxon>
        <taxon>Actinomycetota</taxon>
        <taxon>Actinomycetes</taxon>
        <taxon>Kitasatosporales</taxon>
        <taxon>Streptomycetaceae</taxon>
        <taxon>Streptomyces</taxon>
    </lineage>
</organism>
<evidence type="ECO:0000313" key="1">
    <source>
        <dbReference type="EMBL" id="MFM9609370.1"/>
    </source>
</evidence>
<gene>
    <name evidence="1" type="ORF">ACKI18_11675</name>
</gene>
<sequence>MDEKWNVFAEGNVVFLHRSWTGNGFSEATFAPVGDGGWQVAQAVVERDQDRYRGKDDEYDCLMLELVLSAIVLGEPAQELRSKLVELTRKAAGAADVPAGIVQHSALGLRSGS</sequence>
<keyword evidence="2" id="KW-1185">Reference proteome</keyword>
<evidence type="ECO:0000313" key="2">
    <source>
        <dbReference type="Proteomes" id="UP001631957"/>
    </source>
</evidence>